<proteinExistence type="predicted"/>
<dbReference type="PANTHER" id="PTHR30055">
    <property type="entry name" value="HTH-TYPE TRANSCRIPTIONAL REGULATOR RUTR"/>
    <property type="match status" value="1"/>
</dbReference>
<dbReference type="Proteomes" id="UP000218418">
    <property type="component" value="Chromosome"/>
</dbReference>
<feature type="DNA-binding region" description="H-T-H motif" evidence="2">
    <location>
        <begin position="32"/>
        <end position="51"/>
    </location>
</feature>
<evidence type="ECO:0000259" key="3">
    <source>
        <dbReference type="PROSITE" id="PS50977"/>
    </source>
</evidence>
<dbReference type="AlphaFoldDB" id="A0A1Z4LZU8"/>
<dbReference type="GO" id="GO:0003700">
    <property type="term" value="F:DNA-binding transcription factor activity"/>
    <property type="evidence" value="ECO:0007669"/>
    <property type="project" value="TreeGrafter"/>
</dbReference>
<keyword evidence="5" id="KW-1185">Reference proteome</keyword>
<organism evidence="4 5">
    <name type="scientific">Calothrix parasitica NIES-267</name>
    <dbReference type="NCBI Taxonomy" id="1973488"/>
    <lineage>
        <taxon>Bacteria</taxon>
        <taxon>Bacillati</taxon>
        <taxon>Cyanobacteriota</taxon>
        <taxon>Cyanophyceae</taxon>
        <taxon>Nostocales</taxon>
        <taxon>Calotrichaceae</taxon>
        <taxon>Calothrix</taxon>
    </lineage>
</organism>
<sequence length="187" mass="21492">MVKNKENIRLGKQDWIERGLKVLGEFGVEAVKVEPLAKSMEVTKGSFYWHFKNRRELLEALLQDWVNSQTEGIIQQVDTKDGDANTKLMHLFELAIQDDGKVENAIRAWATNDIKAANIIESVDLHRLEYTRDLFLQVGFSGIDAMVRARMAYYTLVVGEFTVGARMNQEERLIEARLQHAILTRQL</sequence>
<evidence type="ECO:0000313" key="5">
    <source>
        <dbReference type="Proteomes" id="UP000218418"/>
    </source>
</evidence>
<gene>
    <name evidence="4" type="ORF">NIES267_62730</name>
</gene>
<feature type="domain" description="HTH tetR-type" evidence="3">
    <location>
        <begin position="9"/>
        <end position="69"/>
    </location>
</feature>
<dbReference type="PROSITE" id="PS50977">
    <property type="entry name" value="HTH_TETR_2"/>
    <property type="match status" value="1"/>
</dbReference>
<dbReference type="PANTHER" id="PTHR30055:SF239">
    <property type="entry name" value="TRANSCRIPTIONAL REGULATORY PROTEIN"/>
    <property type="match status" value="1"/>
</dbReference>
<evidence type="ECO:0000256" key="2">
    <source>
        <dbReference type="PROSITE-ProRule" id="PRU00335"/>
    </source>
</evidence>
<dbReference type="InterPro" id="IPR009057">
    <property type="entry name" value="Homeodomain-like_sf"/>
</dbReference>
<reference evidence="4 5" key="1">
    <citation type="submission" date="2017-06" db="EMBL/GenBank/DDBJ databases">
        <title>Genome sequencing of cyanobaciteial culture collection at National Institute for Environmental Studies (NIES).</title>
        <authorList>
            <person name="Hirose Y."/>
            <person name="Shimura Y."/>
            <person name="Fujisawa T."/>
            <person name="Nakamura Y."/>
            <person name="Kawachi M."/>
        </authorList>
    </citation>
    <scope>NUCLEOTIDE SEQUENCE [LARGE SCALE GENOMIC DNA]</scope>
    <source>
        <strain evidence="4 5">NIES-267</strain>
    </source>
</reference>
<dbReference type="GO" id="GO:0000976">
    <property type="term" value="F:transcription cis-regulatory region binding"/>
    <property type="evidence" value="ECO:0007669"/>
    <property type="project" value="TreeGrafter"/>
</dbReference>
<keyword evidence="1 2" id="KW-0238">DNA-binding</keyword>
<dbReference type="SUPFAM" id="SSF46689">
    <property type="entry name" value="Homeodomain-like"/>
    <property type="match status" value="1"/>
</dbReference>
<dbReference type="Gene3D" id="1.10.357.10">
    <property type="entry name" value="Tetracycline Repressor, domain 2"/>
    <property type="match status" value="1"/>
</dbReference>
<name>A0A1Z4LZU8_9CYAN</name>
<evidence type="ECO:0000313" key="4">
    <source>
        <dbReference type="EMBL" id="BAY86762.1"/>
    </source>
</evidence>
<protein>
    <submittedName>
        <fullName evidence="4">Transcriptional regulator</fullName>
    </submittedName>
</protein>
<dbReference type="Pfam" id="PF00440">
    <property type="entry name" value="TetR_N"/>
    <property type="match status" value="1"/>
</dbReference>
<dbReference type="InterPro" id="IPR001647">
    <property type="entry name" value="HTH_TetR"/>
</dbReference>
<dbReference type="EMBL" id="AP018227">
    <property type="protein sequence ID" value="BAY86762.1"/>
    <property type="molecule type" value="Genomic_DNA"/>
</dbReference>
<accession>A0A1Z4LZU8</accession>
<dbReference type="InterPro" id="IPR050109">
    <property type="entry name" value="HTH-type_TetR-like_transc_reg"/>
</dbReference>
<evidence type="ECO:0000256" key="1">
    <source>
        <dbReference type="ARBA" id="ARBA00023125"/>
    </source>
</evidence>
<dbReference type="OrthoDB" id="9812484at2"/>